<evidence type="ECO:0000313" key="2">
    <source>
        <dbReference type="EMBL" id="EKX43470.1"/>
    </source>
</evidence>
<dbReference type="EMBL" id="JH993010">
    <property type="protein sequence ID" value="EKX43470.1"/>
    <property type="molecule type" value="Genomic_DNA"/>
</dbReference>
<accession>L1J5W0</accession>
<dbReference type="KEGG" id="gtt:GUITHDRAFT_110595"/>
<evidence type="ECO:0000313" key="4">
    <source>
        <dbReference type="Proteomes" id="UP000011087"/>
    </source>
</evidence>
<reference evidence="2 4" key="1">
    <citation type="journal article" date="2012" name="Nature">
        <title>Algal genomes reveal evolutionary mosaicism and the fate of nucleomorphs.</title>
        <authorList>
            <consortium name="DOE Joint Genome Institute"/>
            <person name="Curtis B.A."/>
            <person name="Tanifuji G."/>
            <person name="Burki F."/>
            <person name="Gruber A."/>
            <person name="Irimia M."/>
            <person name="Maruyama S."/>
            <person name="Arias M.C."/>
            <person name="Ball S.G."/>
            <person name="Gile G.H."/>
            <person name="Hirakawa Y."/>
            <person name="Hopkins J.F."/>
            <person name="Kuo A."/>
            <person name="Rensing S.A."/>
            <person name="Schmutz J."/>
            <person name="Symeonidi A."/>
            <person name="Elias M."/>
            <person name="Eveleigh R.J."/>
            <person name="Herman E.K."/>
            <person name="Klute M.J."/>
            <person name="Nakayama T."/>
            <person name="Obornik M."/>
            <person name="Reyes-Prieto A."/>
            <person name="Armbrust E.V."/>
            <person name="Aves S.J."/>
            <person name="Beiko R.G."/>
            <person name="Coutinho P."/>
            <person name="Dacks J.B."/>
            <person name="Durnford D.G."/>
            <person name="Fast N.M."/>
            <person name="Green B.R."/>
            <person name="Grisdale C.J."/>
            <person name="Hempel F."/>
            <person name="Henrissat B."/>
            <person name="Hoppner M.P."/>
            <person name="Ishida K."/>
            <person name="Kim E."/>
            <person name="Koreny L."/>
            <person name="Kroth P.G."/>
            <person name="Liu Y."/>
            <person name="Malik S.B."/>
            <person name="Maier U.G."/>
            <person name="McRose D."/>
            <person name="Mock T."/>
            <person name="Neilson J.A."/>
            <person name="Onodera N.T."/>
            <person name="Poole A.M."/>
            <person name="Pritham E.J."/>
            <person name="Richards T.A."/>
            <person name="Rocap G."/>
            <person name="Roy S.W."/>
            <person name="Sarai C."/>
            <person name="Schaack S."/>
            <person name="Shirato S."/>
            <person name="Slamovits C.H."/>
            <person name="Spencer D.F."/>
            <person name="Suzuki S."/>
            <person name="Worden A.Z."/>
            <person name="Zauner S."/>
            <person name="Barry K."/>
            <person name="Bell C."/>
            <person name="Bharti A.K."/>
            <person name="Crow J.A."/>
            <person name="Grimwood J."/>
            <person name="Kramer R."/>
            <person name="Lindquist E."/>
            <person name="Lucas S."/>
            <person name="Salamov A."/>
            <person name="McFadden G.I."/>
            <person name="Lane C.E."/>
            <person name="Keeling P.J."/>
            <person name="Gray M.W."/>
            <person name="Grigoriev I.V."/>
            <person name="Archibald J.M."/>
        </authorList>
    </citation>
    <scope>NUCLEOTIDE SEQUENCE</scope>
    <source>
        <strain evidence="2 4">CCMP2712</strain>
    </source>
</reference>
<reference evidence="3" key="3">
    <citation type="submission" date="2015-06" db="UniProtKB">
        <authorList>
            <consortium name="EnsemblProtists"/>
        </authorList>
    </citation>
    <scope>IDENTIFICATION</scope>
</reference>
<dbReference type="Proteomes" id="UP000011087">
    <property type="component" value="Unassembled WGS sequence"/>
</dbReference>
<dbReference type="GeneID" id="17300035"/>
<name>L1J5W0_GUITC</name>
<keyword evidence="4" id="KW-1185">Reference proteome</keyword>
<gene>
    <name evidence="2" type="ORF">GUITHDRAFT_110595</name>
</gene>
<dbReference type="EnsemblProtists" id="EKX43470">
    <property type="protein sequence ID" value="EKX43470"/>
    <property type="gene ID" value="GUITHDRAFT_110595"/>
</dbReference>
<sequence>MPHAPPPPPTFSIALVSLSLSRGSSPAAARPPRAFKLSPSQQAYVDAHSPPSEQTPEQDELQELQQGKGPSKRVSVSSAGRELLQGVLEARKARATARTSSGRSWREEGGFVESLEDVTEMARAERWA</sequence>
<organism evidence="2">
    <name type="scientific">Guillardia theta (strain CCMP2712)</name>
    <name type="common">Cryptophyte</name>
    <dbReference type="NCBI Taxonomy" id="905079"/>
    <lineage>
        <taxon>Eukaryota</taxon>
        <taxon>Cryptophyceae</taxon>
        <taxon>Pyrenomonadales</taxon>
        <taxon>Geminigeraceae</taxon>
        <taxon>Guillardia</taxon>
    </lineage>
</organism>
<feature type="region of interest" description="Disordered" evidence="1">
    <location>
        <begin position="39"/>
        <end position="78"/>
    </location>
</feature>
<evidence type="ECO:0000256" key="1">
    <source>
        <dbReference type="SAM" id="MobiDB-lite"/>
    </source>
</evidence>
<reference evidence="4" key="2">
    <citation type="submission" date="2012-11" db="EMBL/GenBank/DDBJ databases">
        <authorList>
            <person name="Kuo A."/>
            <person name="Curtis B.A."/>
            <person name="Tanifuji G."/>
            <person name="Burki F."/>
            <person name="Gruber A."/>
            <person name="Irimia M."/>
            <person name="Maruyama S."/>
            <person name="Arias M.C."/>
            <person name="Ball S.G."/>
            <person name="Gile G.H."/>
            <person name="Hirakawa Y."/>
            <person name="Hopkins J.F."/>
            <person name="Rensing S.A."/>
            <person name="Schmutz J."/>
            <person name="Symeonidi A."/>
            <person name="Elias M."/>
            <person name="Eveleigh R.J."/>
            <person name="Herman E.K."/>
            <person name="Klute M.J."/>
            <person name="Nakayama T."/>
            <person name="Obornik M."/>
            <person name="Reyes-Prieto A."/>
            <person name="Armbrust E.V."/>
            <person name="Aves S.J."/>
            <person name="Beiko R.G."/>
            <person name="Coutinho P."/>
            <person name="Dacks J.B."/>
            <person name="Durnford D.G."/>
            <person name="Fast N.M."/>
            <person name="Green B.R."/>
            <person name="Grisdale C."/>
            <person name="Hempe F."/>
            <person name="Henrissat B."/>
            <person name="Hoppner M.P."/>
            <person name="Ishida K.-I."/>
            <person name="Kim E."/>
            <person name="Koreny L."/>
            <person name="Kroth P.G."/>
            <person name="Liu Y."/>
            <person name="Malik S.-B."/>
            <person name="Maier U.G."/>
            <person name="McRose D."/>
            <person name="Mock T."/>
            <person name="Neilson J.A."/>
            <person name="Onodera N.T."/>
            <person name="Poole A.M."/>
            <person name="Pritham E.J."/>
            <person name="Richards T.A."/>
            <person name="Rocap G."/>
            <person name="Roy S.W."/>
            <person name="Sarai C."/>
            <person name="Schaack S."/>
            <person name="Shirato S."/>
            <person name="Slamovits C.H."/>
            <person name="Spencer D.F."/>
            <person name="Suzuki S."/>
            <person name="Worden A.Z."/>
            <person name="Zauner S."/>
            <person name="Barry K."/>
            <person name="Bell C."/>
            <person name="Bharti A.K."/>
            <person name="Crow J.A."/>
            <person name="Grimwood J."/>
            <person name="Kramer R."/>
            <person name="Lindquist E."/>
            <person name="Lucas S."/>
            <person name="Salamov A."/>
            <person name="McFadden G.I."/>
            <person name="Lane C.E."/>
            <person name="Keeling P.J."/>
            <person name="Gray M.W."/>
            <person name="Grigoriev I.V."/>
            <person name="Archibald J.M."/>
        </authorList>
    </citation>
    <scope>NUCLEOTIDE SEQUENCE</scope>
    <source>
        <strain evidence="4">CCMP2712</strain>
    </source>
</reference>
<proteinExistence type="predicted"/>
<dbReference type="RefSeq" id="XP_005830450.1">
    <property type="nucleotide sequence ID" value="XM_005830393.1"/>
</dbReference>
<dbReference type="AlphaFoldDB" id="L1J5W0"/>
<protein>
    <submittedName>
        <fullName evidence="2 3">Uncharacterized protein</fullName>
    </submittedName>
</protein>
<dbReference type="HOGENOM" id="CLU_159642_0_0_1"/>
<dbReference type="PaxDb" id="55529-EKX43470"/>
<evidence type="ECO:0000313" key="3">
    <source>
        <dbReference type="EnsemblProtists" id="EKX43470"/>
    </source>
</evidence>